<reference evidence="1 2" key="1">
    <citation type="submission" date="2012-05" db="EMBL/GenBank/DDBJ databases">
        <authorList>
            <person name="Hilton J."/>
        </authorList>
    </citation>
    <scope>NUCLEOTIDE SEQUENCE [LARGE SCALE GENOMIC DNA]</scope>
    <source>
        <strain evidence="1 2">HH01</strain>
    </source>
</reference>
<keyword evidence="2" id="KW-1185">Reference proteome</keyword>
<evidence type="ECO:0000313" key="1">
    <source>
        <dbReference type="EMBL" id="CCH66313.1"/>
    </source>
</evidence>
<protein>
    <submittedName>
        <fullName evidence="1">Uncharacterized protein</fullName>
    </submittedName>
</protein>
<sequence>MNAIVTLPLLKSQAGINEYNTCKFLKKVVIIFYRKFAGVYFYN</sequence>
<dbReference type="AlphaFoldDB" id="M1WYY2"/>
<dbReference type="EMBL" id="CAIY01000006">
    <property type="protein sequence ID" value="CCH66313.1"/>
    <property type="molecule type" value="Genomic_DNA"/>
</dbReference>
<gene>
    <name evidence="1" type="ORF">RINTHH_1580</name>
</gene>
<organism evidence="1 2">
    <name type="scientific">Richelia intracellularis HH01</name>
    <dbReference type="NCBI Taxonomy" id="1165094"/>
    <lineage>
        <taxon>Bacteria</taxon>
        <taxon>Bacillati</taxon>
        <taxon>Cyanobacteriota</taxon>
        <taxon>Cyanophyceae</taxon>
        <taxon>Nostocales</taxon>
        <taxon>Nostocaceae</taxon>
        <taxon>Richelia</taxon>
    </lineage>
</organism>
<dbReference type="STRING" id="1165094.RINTHH_1580"/>
<evidence type="ECO:0000313" key="2">
    <source>
        <dbReference type="Proteomes" id="UP000053051"/>
    </source>
</evidence>
<dbReference type="Proteomes" id="UP000053051">
    <property type="component" value="Unassembled WGS sequence"/>
</dbReference>
<name>M1WYY2_9NOST</name>
<comment type="caution">
    <text evidence="1">The sequence shown here is derived from an EMBL/GenBank/DDBJ whole genome shotgun (WGS) entry which is preliminary data.</text>
</comment>
<proteinExistence type="predicted"/>
<accession>M1WYY2</accession>
<reference evidence="2" key="2">
    <citation type="submission" date="2016-01" db="EMBL/GenBank/DDBJ databases">
        <title>Diatom-associated endosymboitic cyanobacterium lacks core nitrogen metabolism enzymes.</title>
        <authorList>
            <person name="Hilton J.A."/>
            <person name="Foster R.A."/>
            <person name="Tripp H.J."/>
            <person name="Carter B.J."/>
            <person name="Zehr J.P."/>
            <person name="Villareal T.A."/>
        </authorList>
    </citation>
    <scope>NUCLEOTIDE SEQUENCE [LARGE SCALE GENOMIC DNA]</scope>
    <source>
        <strain evidence="2">HH01</strain>
    </source>
</reference>